<keyword evidence="2" id="KW-1185">Reference proteome</keyword>
<evidence type="ECO:0000313" key="1">
    <source>
        <dbReference type="EMBL" id="MBR8534647.1"/>
    </source>
</evidence>
<dbReference type="EMBL" id="JAGTAR010000003">
    <property type="protein sequence ID" value="MBR8534647.1"/>
    <property type="molecule type" value="Genomic_DNA"/>
</dbReference>
<dbReference type="AlphaFoldDB" id="A0A941F1E9"/>
<evidence type="ECO:0000313" key="2">
    <source>
        <dbReference type="Proteomes" id="UP000679220"/>
    </source>
</evidence>
<reference evidence="1" key="2">
    <citation type="submission" date="2021-04" db="EMBL/GenBank/DDBJ databases">
        <authorList>
            <person name="Zhang T."/>
            <person name="Zhang Y."/>
            <person name="Lu D."/>
            <person name="Zuo D."/>
            <person name="Du Z."/>
        </authorList>
    </citation>
    <scope>NUCLEOTIDE SEQUENCE</scope>
    <source>
        <strain evidence="1">JR1</strain>
    </source>
</reference>
<comment type="caution">
    <text evidence="1">The sequence shown here is derived from an EMBL/GenBank/DDBJ whole genome shotgun (WGS) entry which is preliminary data.</text>
</comment>
<sequence>MEVFDKELFAAEFIEQYSNRGFGSMNKNDFEVLIFNLLRKYGDLKNKTNFEMSLDLQIPETKVRRLAYESDLKYTHMTESDIKEAFFVIVAKSKLRGDLNKIEFVIENKFIRSSIGAQLKQLGHYADSSFNSEIVRIHIESFIDLLAYYYPEKAIERIVKECKTAIKLEKGEAITFKLILRKFLEGLATQSGKKVVDLGTAYFTGGAENIGPLVENLKGYFS</sequence>
<name>A0A941F1E9_9BACT</name>
<dbReference type="RefSeq" id="WP_212188546.1">
    <property type="nucleotide sequence ID" value="NZ_JAGTAR010000003.1"/>
</dbReference>
<dbReference type="Proteomes" id="UP000679220">
    <property type="component" value="Unassembled WGS sequence"/>
</dbReference>
<reference evidence="1" key="1">
    <citation type="journal article" date="2018" name="Int. J. Syst. Evol. Microbiol.">
        <title>Carboxylicivirga sediminis sp. nov., isolated from coastal sediment.</title>
        <authorList>
            <person name="Wang F.Q."/>
            <person name="Ren L.H."/>
            <person name="Zou R.J."/>
            <person name="Sun Y.Z."/>
            <person name="Liu X.J."/>
            <person name="Jiang F."/>
            <person name="Liu L.J."/>
        </authorList>
    </citation>
    <scope>NUCLEOTIDE SEQUENCE</scope>
    <source>
        <strain evidence="1">JR1</strain>
    </source>
</reference>
<proteinExistence type="predicted"/>
<protein>
    <submittedName>
        <fullName evidence="1">Uncharacterized protein</fullName>
    </submittedName>
</protein>
<accession>A0A941F1E9</accession>
<organism evidence="1 2">
    <name type="scientific">Carboxylicivirga sediminis</name>
    <dbReference type="NCBI Taxonomy" id="2006564"/>
    <lineage>
        <taxon>Bacteria</taxon>
        <taxon>Pseudomonadati</taxon>
        <taxon>Bacteroidota</taxon>
        <taxon>Bacteroidia</taxon>
        <taxon>Marinilabiliales</taxon>
        <taxon>Marinilabiliaceae</taxon>
        <taxon>Carboxylicivirga</taxon>
    </lineage>
</organism>
<gene>
    <name evidence="1" type="ORF">KDU71_03675</name>
</gene>